<accession>A0A1H6C390</accession>
<dbReference type="AlphaFoldDB" id="A0A1H6C390"/>
<evidence type="ECO:0000256" key="2">
    <source>
        <dbReference type="ARBA" id="ARBA00011741"/>
    </source>
</evidence>
<dbReference type="InterPro" id="IPR008792">
    <property type="entry name" value="PQQD"/>
</dbReference>
<comment type="pathway">
    <text evidence="1">Cofactor biosynthesis; pyrroloquinoline quinone biosynthesis.</text>
</comment>
<dbReference type="Gene3D" id="1.10.10.1150">
    <property type="entry name" value="Coenzyme PQQ synthesis protein D (PqqD)"/>
    <property type="match status" value="1"/>
</dbReference>
<sequence>MTGIGPRSRLRPRSGVRLVFDEVRGSHALLYPEGVLLINETAARVLGACTGESTVADLVAALDAEYDGVCAEEVLALLSRLVTARLLHVAEDGSPRAADQDRFEGDEDVR</sequence>
<evidence type="ECO:0000313" key="4">
    <source>
        <dbReference type="EMBL" id="SEG67429.1"/>
    </source>
</evidence>
<evidence type="ECO:0000313" key="5">
    <source>
        <dbReference type="Proteomes" id="UP000236723"/>
    </source>
</evidence>
<dbReference type="InterPro" id="IPR041881">
    <property type="entry name" value="PqqD_sf"/>
</dbReference>
<comment type="subunit">
    <text evidence="2">Monomer. Interacts with PqqE.</text>
</comment>
<dbReference type="GO" id="GO:0018189">
    <property type="term" value="P:pyrroloquinoline quinone biosynthetic process"/>
    <property type="evidence" value="ECO:0007669"/>
    <property type="project" value="UniProtKB-UniPathway"/>
</dbReference>
<dbReference type="NCBIfam" id="TIGR03859">
    <property type="entry name" value="PQQ_PqqD"/>
    <property type="match status" value="1"/>
</dbReference>
<keyword evidence="5" id="KW-1185">Reference proteome</keyword>
<protein>
    <submittedName>
        <fullName evidence="4">Pyrroloquinoline quinone biosynthesis protein D</fullName>
    </submittedName>
</protein>
<dbReference type="InterPro" id="IPR022479">
    <property type="entry name" value="PqqD_bac"/>
</dbReference>
<dbReference type="Pfam" id="PF05402">
    <property type="entry name" value="PqqD"/>
    <property type="match status" value="1"/>
</dbReference>
<dbReference type="EMBL" id="FNVO01000008">
    <property type="protein sequence ID" value="SEG67429.1"/>
    <property type="molecule type" value="Genomic_DNA"/>
</dbReference>
<dbReference type="OrthoDB" id="7995890at2"/>
<name>A0A1H6C390_9ACTN</name>
<dbReference type="GO" id="GO:0048038">
    <property type="term" value="F:quinone binding"/>
    <property type="evidence" value="ECO:0007669"/>
    <property type="project" value="InterPro"/>
</dbReference>
<gene>
    <name evidence="4" type="ORF">SAMN04489712_108286</name>
</gene>
<evidence type="ECO:0000256" key="1">
    <source>
        <dbReference type="ARBA" id="ARBA00004886"/>
    </source>
</evidence>
<dbReference type="RefSeq" id="WP_103939416.1">
    <property type="nucleotide sequence ID" value="NZ_FNVO01000008.1"/>
</dbReference>
<dbReference type="Proteomes" id="UP000236723">
    <property type="component" value="Unassembled WGS sequence"/>
</dbReference>
<proteinExistence type="predicted"/>
<keyword evidence="3" id="KW-0884">PQQ biosynthesis</keyword>
<reference evidence="5" key="1">
    <citation type="submission" date="2016-10" db="EMBL/GenBank/DDBJ databases">
        <authorList>
            <person name="Varghese N."/>
            <person name="Submissions S."/>
        </authorList>
    </citation>
    <scope>NUCLEOTIDE SEQUENCE [LARGE SCALE GENOMIC DNA]</scope>
    <source>
        <strain evidence="5">DSM 43163</strain>
    </source>
</reference>
<organism evidence="4 5">
    <name type="scientific">Thermomonospora echinospora</name>
    <dbReference type="NCBI Taxonomy" id="1992"/>
    <lineage>
        <taxon>Bacteria</taxon>
        <taxon>Bacillati</taxon>
        <taxon>Actinomycetota</taxon>
        <taxon>Actinomycetes</taxon>
        <taxon>Streptosporangiales</taxon>
        <taxon>Thermomonosporaceae</taxon>
        <taxon>Thermomonospora</taxon>
    </lineage>
</organism>
<evidence type="ECO:0000256" key="3">
    <source>
        <dbReference type="ARBA" id="ARBA00022905"/>
    </source>
</evidence>
<dbReference type="UniPathway" id="UPA00539"/>